<keyword evidence="3" id="KW-1185">Reference proteome</keyword>
<dbReference type="AlphaFoldDB" id="A0A2S6I2E8"/>
<keyword evidence="1" id="KW-1133">Transmembrane helix</keyword>
<feature type="transmembrane region" description="Helical" evidence="1">
    <location>
        <begin position="20"/>
        <end position="39"/>
    </location>
</feature>
<organism evidence="2 3">
    <name type="scientific">Neolewinella xylanilytica</name>
    <dbReference type="NCBI Taxonomy" id="1514080"/>
    <lineage>
        <taxon>Bacteria</taxon>
        <taxon>Pseudomonadati</taxon>
        <taxon>Bacteroidota</taxon>
        <taxon>Saprospiria</taxon>
        <taxon>Saprospirales</taxon>
        <taxon>Lewinellaceae</taxon>
        <taxon>Neolewinella</taxon>
    </lineage>
</organism>
<proteinExistence type="predicted"/>
<evidence type="ECO:0000313" key="2">
    <source>
        <dbReference type="EMBL" id="PPK85338.1"/>
    </source>
</evidence>
<dbReference type="RefSeq" id="WP_146088780.1">
    <property type="nucleotide sequence ID" value="NZ_PTJC01000006.1"/>
</dbReference>
<accession>A0A2S6I2E8</accession>
<reference evidence="2 3" key="1">
    <citation type="submission" date="2018-02" db="EMBL/GenBank/DDBJ databases">
        <title>Genomic Encyclopedia of Archaeal and Bacterial Type Strains, Phase II (KMG-II): from individual species to whole genera.</title>
        <authorList>
            <person name="Goeker M."/>
        </authorList>
    </citation>
    <scope>NUCLEOTIDE SEQUENCE [LARGE SCALE GENOMIC DNA]</scope>
    <source>
        <strain evidence="2 3">DSM 29526</strain>
    </source>
</reference>
<sequence>MSDVATSPVPAHPRRGLGMACLLGACLGFALITTFVFGVDHPNPAWGPDWRVRPLIVAPLAGAAGAGVAYYTFRLLVSWEWPRFLVWLVCGLGLLVALWMGTVVGLDGTMWN</sequence>
<dbReference type="Proteomes" id="UP000237662">
    <property type="component" value="Unassembled WGS sequence"/>
</dbReference>
<dbReference type="EMBL" id="PTJC01000006">
    <property type="protein sequence ID" value="PPK85338.1"/>
    <property type="molecule type" value="Genomic_DNA"/>
</dbReference>
<feature type="transmembrane region" description="Helical" evidence="1">
    <location>
        <begin position="51"/>
        <end position="73"/>
    </location>
</feature>
<keyword evidence="1" id="KW-0472">Membrane</keyword>
<protein>
    <submittedName>
        <fullName evidence="2">Uncharacterized protein</fullName>
    </submittedName>
</protein>
<gene>
    <name evidence="2" type="ORF">CLV84_2233</name>
</gene>
<evidence type="ECO:0000256" key="1">
    <source>
        <dbReference type="SAM" id="Phobius"/>
    </source>
</evidence>
<comment type="caution">
    <text evidence="2">The sequence shown here is derived from an EMBL/GenBank/DDBJ whole genome shotgun (WGS) entry which is preliminary data.</text>
</comment>
<evidence type="ECO:0000313" key="3">
    <source>
        <dbReference type="Proteomes" id="UP000237662"/>
    </source>
</evidence>
<feature type="transmembrane region" description="Helical" evidence="1">
    <location>
        <begin position="85"/>
        <end position="106"/>
    </location>
</feature>
<name>A0A2S6I2E8_9BACT</name>
<keyword evidence="1" id="KW-0812">Transmembrane</keyword>